<keyword evidence="3" id="KW-1185">Reference proteome</keyword>
<keyword evidence="1" id="KW-0812">Transmembrane</keyword>
<evidence type="ECO:0000313" key="3">
    <source>
        <dbReference type="Proteomes" id="UP001165297"/>
    </source>
</evidence>
<keyword evidence="1" id="KW-0472">Membrane</keyword>
<dbReference type="RefSeq" id="WP_226183587.1">
    <property type="nucleotide sequence ID" value="NZ_JAJADQ010000002.1"/>
</dbReference>
<reference evidence="2" key="1">
    <citation type="submission" date="2021-10" db="EMBL/GenBank/DDBJ databases">
        <authorList>
            <person name="Dean J.D."/>
            <person name="Kim M.K."/>
            <person name="Newey C.N."/>
            <person name="Stoker T.S."/>
            <person name="Thompson D.W."/>
            <person name="Grose J.H."/>
        </authorList>
    </citation>
    <scope>NUCLEOTIDE SEQUENCE</scope>
    <source>
        <strain evidence="2">BT635</strain>
    </source>
</reference>
<dbReference type="PANTHER" id="PTHR39162:SF1">
    <property type="entry name" value="SPORULATION PROTEIN YTFJ"/>
    <property type="match status" value="1"/>
</dbReference>
<evidence type="ECO:0000313" key="2">
    <source>
        <dbReference type="EMBL" id="MCB2377096.1"/>
    </source>
</evidence>
<dbReference type="InterPro" id="IPR014229">
    <property type="entry name" value="Spore_YtfJ"/>
</dbReference>
<accession>A0ABS8A9M1</accession>
<proteinExistence type="predicted"/>
<dbReference type="Pfam" id="PF09579">
    <property type="entry name" value="Spore_YtfJ"/>
    <property type="match status" value="1"/>
</dbReference>
<keyword evidence="1" id="KW-1133">Transmembrane helix</keyword>
<feature type="transmembrane region" description="Helical" evidence="1">
    <location>
        <begin position="112"/>
        <end position="130"/>
    </location>
</feature>
<comment type="caution">
    <text evidence="2">The sequence shown here is derived from an EMBL/GenBank/DDBJ whole genome shotgun (WGS) entry which is preliminary data.</text>
</comment>
<dbReference type="EMBL" id="JAJADQ010000002">
    <property type="protein sequence ID" value="MCB2377096.1"/>
    <property type="molecule type" value="Genomic_DNA"/>
</dbReference>
<dbReference type="PANTHER" id="PTHR39162">
    <property type="entry name" value="GLL3345 PROTEIN"/>
    <property type="match status" value="1"/>
</dbReference>
<name>A0ABS8A9M1_9BACT</name>
<dbReference type="Proteomes" id="UP001165297">
    <property type="component" value="Unassembled WGS sequence"/>
</dbReference>
<evidence type="ECO:0000256" key="1">
    <source>
        <dbReference type="SAM" id="Phobius"/>
    </source>
</evidence>
<organism evidence="2 3">
    <name type="scientific">Hymenobacter nitidus</name>
    <dbReference type="NCBI Taxonomy" id="2880929"/>
    <lineage>
        <taxon>Bacteria</taxon>
        <taxon>Pseudomonadati</taxon>
        <taxon>Bacteroidota</taxon>
        <taxon>Cytophagia</taxon>
        <taxon>Cytophagales</taxon>
        <taxon>Hymenobacteraceae</taxon>
        <taxon>Hymenobacter</taxon>
    </lineage>
</organism>
<evidence type="ECO:0008006" key="4">
    <source>
        <dbReference type="Google" id="ProtNLM"/>
    </source>
</evidence>
<sequence length="139" mass="13983">MAPTTPAPTGKILTELPTAAAASNSTPSLAERLAQVLSASVTARTVYGEPITHDGVTVVPVARATYGFGGGSGTGPHAAGGSGGGGGVNIVPVGYIELTEGRSRFRRIRPSVVPLVAVSGMVALLLLRSVPKLLKNRGQ</sequence>
<protein>
    <recommendedName>
        <fullName evidence="4">Sporulation protein</fullName>
    </recommendedName>
</protein>
<gene>
    <name evidence="2" type="ORF">LGH70_05855</name>
</gene>